<proteinExistence type="predicted"/>
<evidence type="ECO:0000313" key="2">
    <source>
        <dbReference type="EMBL" id="MBC2594300.1"/>
    </source>
</evidence>
<dbReference type="EMBL" id="JACHVB010000021">
    <property type="protein sequence ID" value="MBC2594300.1"/>
    <property type="molecule type" value="Genomic_DNA"/>
</dbReference>
<keyword evidence="1" id="KW-0812">Transmembrane</keyword>
<sequence>MDQPPSLPPQLPPQLPRQEHLVKPAKPRSKHFKLHPVSWILLTITVLACLGGAYASTHGQGFGPEQIGFYIGTLIGTLILPCVLGWLTWLLSRRRQWAGNLVFSLLLVLMLPGPVAMFFQAQDEEAILRQRIQELSASNKDESISAEEQLQTMKELTTSLKDYAALTSDEREAATARVGAAFMEQSQSQLDKFLAAHAAFADDDSVTLVAGSYTEPVQLKHARTVTQAYGQSAKAVLDLYGNLTPRFTAMFEAQGFPPKAAAESAREIASEVGPETLDSIDYIYGTHYEYATSIDKFLKLLQDNWGQWEYDPDEQMLYFEDDDTLAAYNQLLKRLVWLEERLNTISEDNQE</sequence>
<evidence type="ECO:0000256" key="1">
    <source>
        <dbReference type="SAM" id="Phobius"/>
    </source>
</evidence>
<gene>
    <name evidence="2" type="ORF">H5P28_08500</name>
</gene>
<keyword evidence="1" id="KW-1133">Transmembrane helix</keyword>
<keyword evidence="1" id="KW-0472">Membrane</keyword>
<keyword evidence="3" id="KW-1185">Reference proteome</keyword>
<reference evidence="2 3" key="1">
    <citation type="submission" date="2020-07" db="EMBL/GenBank/DDBJ databases">
        <authorList>
            <person name="Feng X."/>
        </authorList>
    </citation>
    <scope>NUCLEOTIDE SEQUENCE [LARGE SCALE GENOMIC DNA]</scope>
    <source>
        <strain evidence="2 3">JCM31066</strain>
    </source>
</reference>
<evidence type="ECO:0000313" key="3">
    <source>
        <dbReference type="Proteomes" id="UP000546464"/>
    </source>
</evidence>
<feature type="transmembrane region" description="Helical" evidence="1">
    <location>
        <begin position="67"/>
        <end position="89"/>
    </location>
</feature>
<dbReference type="AlphaFoldDB" id="A0A842HDK7"/>
<protein>
    <submittedName>
        <fullName evidence="2">Uncharacterized protein</fullName>
    </submittedName>
</protein>
<organism evidence="2 3">
    <name type="scientific">Ruficoccus amylovorans</name>
    <dbReference type="NCBI Taxonomy" id="1804625"/>
    <lineage>
        <taxon>Bacteria</taxon>
        <taxon>Pseudomonadati</taxon>
        <taxon>Verrucomicrobiota</taxon>
        <taxon>Opitutia</taxon>
        <taxon>Puniceicoccales</taxon>
        <taxon>Cerasicoccaceae</taxon>
        <taxon>Ruficoccus</taxon>
    </lineage>
</organism>
<comment type="caution">
    <text evidence="2">The sequence shown here is derived from an EMBL/GenBank/DDBJ whole genome shotgun (WGS) entry which is preliminary data.</text>
</comment>
<feature type="transmembrane region" description="Helical" evidence="1">
    <location>
        <begin position="101"/>
        <end position="121"/>
    </location>
</feature>
<dbReference type="Proteomes" id="UP000546464">
    <property type="component" value="Unassembled WGS sequence"/>
</dbReference>
<name>A0A842HDK7_9BACT</name>
<accession>A0A842HDK7</accession>
<feature type="transmembrane region" description="Helical" evidence="1">
    <location>
        <begin position="36"/>
        <end position="55"/>
    </location>
</feature>
<dbReference type="RefSeq" id="WP_185675287.1">
    <property type="nucleotide sequence ID" value="NZ_JACHVB010000021.1"/>
</dbReference>